<keyword evidence="4 9" id="KW-0808">Transferase</keyword>
<dbReference type="EMBL" id="KZ680212">
    <property type="protein sequence ID" value="PTB67210.1"/>
    <property type="molecule type" value="Genomic_DNA"/>
</dbReference>
<comment type="similarity">
    <text evidence="1">Belongs to the class I-like SAM-binding methyltransferase superfamily. RNA methyltransferase RlmE family.</text>
</comment>
<protein>
    <recommendedName>
        <fullName evidence="6">rRNA methyltransferase 2, mitochondrial</fullName>
    </recommendedName>
</protein>
<keyword evidence="5" id="KW-0949">S-adenosyl-L-methionine</keyword>
<dbReference type="GeneID" id="36598569"/>
<dbReference type="Pfam" id="PF01728">
    <property type="entry name" value="FtsJ"/>
    <property type="match status" value="1"/>
</dbReference>
<dbReference type="Proteomes" id="UP000241546">
    <property type="component" value="Unassembled WGS sequence"/>
</dbReference>
<name>A0A2T4BCZ7_9HYPO</name>
<evidence type="ECO:0000256" key="5">
    <source>
        <dbReference type="ARBA" id="ARBA00022691"/>
    </source>
</evidence>
<dbReference type="RefSeq" id="XP_024750530.1">
    <property type="nucleotide sequence ID" value="XM_024890451.1"/>
</dbReference>
<dbReference type="AlphaFoldDB" id="A0A2T4BCZ7"/>
<dbReference type="InterPro" id="IPR050082">
    <property type="entry name" value="RNA_methyltr_RlmE"/>
</dbReference>
<dbReference type="PANTHER" id="PTHR10920">
    <property type="entry name" value="RIBOSOMAL RNA METHYLTRANSFERASE"/>
    <property type="match status" value="1"/>
</dbReference>
<evidence type="ECO:0000259" key="8">
    <source>
        <dbReference type="Pfam" id="PF01728"/>
    </source>
</evidence>
<feature type="compositionally biased region" description="Polar residues" evidence="7">
    <location>
        <begin position="192"/>
        <end position="205"/>
    </location>
</feature>
<evidence type="ECO:0000256" key="6">
    <source>
        <dbReference type="ARBA" id="ARBA00041184"/>
    </source>
</evidence>
<keyword evidence="3 9" id="KW-0489">Methyltransferase</keyword>
<evidence type="ECO:0000256" key="7">
    <source>
        <dbReference type="SAM" id="MobiDB-lite"/>
    </source>
</evidence>
<accession>A0A2T4BCZ7</accession>
<evidence type="ECO:0000313" key="9">
    <source>
        <dbReference type="EMBL" id="PTB67210.1"/>
    </source>
</evidence>
<keyword evidence="2" id="KW-0698">rRNA processing</keyword>
<evidence type="ECO:0000256" key="2">
    <source>
        <dbReference type="ARBA" id="ARBA00022552"/>
    </source>
</evidence>
<feature type="region of interest" description="Disordered" evidence="7">
    <location>
        <begin position="153"/>
        <end position="212"/>
    </location>
</feature>
<reference evidence="10" key="1">
    <citation type="submission" date="2016-07" db="EMBL/GenBank/DDBJ databases">
        <title>Multiple horizontal gene transfer events from other fungi enriched the ability of initially mycotrophic Trichoderma (Ascomycota) to feed on dead plant biomass.</title>
        <authorList>
            <consortium name="DOE Joint Genome Institute"/>
            <person name="Atanasova L."/>
            <person name="Chenthamara K."/>
            <person name="Zhang J."/>
            <person name="Grujic M."/>
            <person name="Henrissat B."/>
            <person name="Kuo A."/>
            <person name="Aerts A."/>
            <person name="Salamov A."/>
            <person name="Lipzen A."/>
            <person name="Labutti K."/>
            <person name="Barry K."/>
            <person name="Miao Y."/>
            <person name="Rahimi M.J."/>
            <person name="Shen Q."/>
            <person name="Grigoriev I.V."/>
            <person name="Kubicek C.P."/>
            <person name="Druzhinina I.S."/>
        </authorList>
    </citation>
    <scope>NUCLEOTIDE SEQUENCE [LARGE SCALE GENOMIC DNA]</scope>
    <source>
        <strain evidence="10">TUCIM 6016</strain>
    </source>
</reference>
<gene>
    <name evidence="9" type="ORF">BBK36DRAFT_1118227</name>
</gene>
<organism evidence="9 10">
    <name type="scientific">Trichoderma citrinoviride</name>
    <dbReference type="NCBI Taxonomy" id="58853"/>
    <lineage>
        <taxon>Eukaryota</taxon>
        <taxon>Fungi</taxon>
        <taxon>Dikarya</taxon>
        <taxon>Ascomycota</taxon>
        <taxon>Pezizomycotina</taxon>
        <taxon>Sordariomycetes</taxon>
        <taxon>Hypocreomycetidae</taxon>
        <taxon>Hypocreales</taxon>
        <taxon>Hypocreaceae</taxon>
        <taxon>Trichoderma</taxon>
    </lineage>
</organism>
<proteinExistence type="inferred from homology"/>
<dbReference type="SUPFAM" id="SSF53335">
    <property type="entry name" value="S-adenosyl-L-methionine-dependent methyltransferases"/>
    <property type="match status" value="1"/>
</dbReference>
<dbReference type="InterPro" id="IPR002877">
    <property type="entry name" value="RNA_MeTrfase_FtsJ_dom"/>
</dbReference>
<evidence type="ECO:0000256" key="1">
    <source>
        <dbReference type="ARBA" id="ARBA00009258"/>
    </source>
</evidence>
<dbReference type="HAMAP" id="MF_01547">
    <property type="entry name" value="RNA_methyltr_E"/>
    <property type="match status" value="1"/>
</dbReference>
<dbReference type="OrthoDB" id="20105at2759"/>
<feature type="domain" description="Ribosomal RNA methyltransferase FtsJ" evidence="8">
    <location>
        <begin position="65"/>
        <end position="320"/>
    </location>
</feature>
<keyword evidence="10" id="KW-1185">Reference proteome</keyword>
<dbReference type="GO" id="GO:0005739">
    <property type="term" value="C:mitochondrion"/>
    <property type="evidence" value="ECO:0007669"/>
    <property type="project" value="TreeGrafter"/>
</dbReference>
<dbReference type="PANTHER" id="PTHR10920:SF18">
    <property type="entry name" value="RRNA METHYLTRANSFERASE 2, MITOCHONDRIAL"/>
    <property type="match status" value="1"/>
</dbReference>
<dbReference type="InterPro" id="IPR015507">
    <property type="entry name" value="rRNA-MeTfrase_E"/>
</dbReference>
<dbReference type="InterPro" id="IPR029063">
    <property type="entry name" value="SAM-dependent_MTases_sf"/>
</dbReference>
<evidence type="ECO:0000256" key="4">
    <source>
        <dbReference type="ARBA" id="ARBA00022679"/>
    </source>
</evidence>
<sequence length="338" mass="37828">MLLRYSVFPRTLPLIRHSWAPTLRATSLSVAPWLTTIRLASSGNQWKQRQGHDAYVRYAKVKQLKSRAAFKLVEARLALSYFFILSRGQTVVDLGYAPGSWSQVAVDRTRPHGRVIGIDLIPAHPPQGVATFQGDFLSPMVQELVKDFIAQSHGDRPLQANQRDDVNDDEDLPSEHTVIDQPSYIDRERQSAESASPKSGISSADSDSRHSVDVVLSDMSEPWDQESGFSSRSLSNPYDRLMNTSGNRTRDHLGSMDLCEAALQFASDTLKPGGHFVCKFYTGAEDKELEKKLKLLFSKVYREKPDASRAESKEAYFVALFKKAKTPIESTATDSHDH</sequence>
<dbReference type="GO" id="GO:0008650">
    <property type="term" value="F:rRNA (uridine-2'-O-)-methyltransferase activity"/>
    <property type="evidence" value="ECO:0007669"/>
    <property type="project" value="TreeGrafter"/>
</dbReference>
<evidence type="ECO:0000256" key="3">
    <source>
        <dbReference type="ARBA" id="ARBA00022603"/>
    </source>
</evidence>
<evidence type="ECO:0000313" key="10">
    <source>
        <dbReference type="Proteomes" id="UP000241546"/>
    </source>
</evidence>
<dbReference type="Gene3D" id="3.40.50.150">
    <property type="entry name" value="Vaccinia Virus protein VP39"/>
    <property type="match status" value="1"/>
</dbReference>